<dbReference type="EMBL" id="CACSII010000016">
    <property type="protein sequence ID" value="CAA0112236.1"/>
    <property type="molecule type" value="Genomic_DNA"/>
</dbReference>
<evidence type="ECO:0000313" key="1">
    <source>
        <dbReference type="EMBL" id="CAA0112236.1"/>
    </source>
</evidence>
<gene>
    <name evidence="1" type="ORF">DPBNPPHM_01576</name>
</gene>
<dbReference type="OrthoDB" id="6121078at2"/>
<dbReference type="AlphaFoldDB" id="A0A5S9Q3N1"/>
<dbReference type="InterPro" id="IPR046493">
    <property type="entry name" value="DUF6586"/>
</dbReference>
<organism evidence="1 2">
    <name type="scientific">BD1-7 clade bacterium</name>
    <dbReference type="NCBI Taxonomy" id="2029982"/>
    <lineage>
        <taxon>Bacteria</taxon>
        <taxon>Pseudomonadati</taxon>
        <taxon>Pseudomonadota</taxon>
        <taxon>Gammaproteobacteria</taxon>
        <taxon>Cellvibrionales</taxon>
        <taxon>Spongiibacteraceae</taxon>
        <taxon>BD1-7 clade</taxon>
    </lineage>
</organism>
<protein>
    <submittedName>
        <fullName evidence="1">Uncharacterized protein</fullName>
    </submittedName>
</protein>
<accession>A0A5S9Q3N1</accession>
<name>A0A5S9Q3N1_9GAMM</name>
<reference evidence="1 2" key="1">
    <citation type="submission" date="2019-11" db="EMBL/GenBank/DDBJ databases">
        <authorList>
            <person name="Holert J."/>
        </authorList>
    </citation>
    <scope>NUCLEOTIDE SEQUENCE [LARGE SCALE GENOMIC DNA]</scope>
    <source>
        <strain evidence="1">BC5_2</strain>
    </source>
</reference>
<evidence type="ECO:0000313" key="2">
    <source>
        <dbReference type="Proteomes" id="UP000434580"/>
    </source>
</evidence>
<dbReference type="Pfam" id="PF20227">
    <property type="entry name" value="DUF6586"/>
    <property type="match status" value="1"/>
</dbReference>
<sequence length="162" mass="17752">MARSLAARVNEKLYHAGLLLALTGSEDAAAKARHQAQQFAAGVMLEAAYRLFILEVAESCQIRQVVMNAGELKAMLAQESRSHAVVETLLSLEADDSSWLSSLHREYEVFVAGEQGSASVAASIANNTQLISMDVTQHFHAQTVLDDFKAFVGAQREFLQEW</sequence>
<dbReference type="Proteomes" id="UP000434580">
    <property type="component" value="Unassembled WGS sequence"/>
</dbReference>
<proteinExistence type="predicted"/>